<keyword evidence="5" id="KW-1185">Reference proteome</keyword>
<gene>
    <name evidence="4" type="ORF">OEZ85_007860</name>
</gene>
<evidence type="ECO:0000313" key="5">
    <source>
        <dbReference type="Proteomes" id="UP001244341"/>
    </source>
</evidence>
<evidence type="ECO:0000313" key="4">
    <source>
        <dbReference type="EMBL" id="WIA08422.1"/>
    </source>
</evidence>
<evidence type="ECO:0008006" key="6">
    <source>
        <dbReference type="Google" id="ProtNLM"/>
    </source>
</evidence>
<dbReference type="SUPFAM" id="SSF53474">
    <property type="entry name" value="alpha/beta-Hydrolases"/>
    <property type="match status" value="1"/>
</dbReference>
<dbReference type="Gene3D" id="3.30.1310.20">
    <property type="entry name" value="PRTase-like"/>
    <property type="match status" value="1"/>
</dbReference>
<name>A0ABY8TH66_TETOB</name>
<proteinExistence type="predicted"/>
<dbReference type="InterPro" id="IPR000836">
    <property type="entry name" value="PRTase_dom"/>
</dbReference>
<dbReference type="Pfam" id="PF01738">
    <property type="entry name" value="DLH"/>
    <property type="match status" value="1"/>
</dbReference>
<dbReference type="Gene3D" id="3.40.50.2020">
    <property type="match status" value="1"/>
</dbReference>
<dbReference type="Gene3D" id="3.40.50.1820">
    <property type="entry name" value="alpha/beta hydrolase"/>
    <property type="match status" value="1"/>
</dbReference>
<feature type="compositionally biased region" description="Low complexity" evidence="1">
    <location>
        <begin position="447"/>
        <end position="456"/>
    </location>
</feature>
<feature type="domain" description="Phosphoribosyltransferase" evidence="2">
    <location>
        <begin position="19"/>
        <end position="174"/>
    </location>
</feature>
<dbReference type="SUPFAM" id="SSF53271">
    <property type="entry name" value="PRTase-like"/>
    <property type="match status" value="1"/>
</dbReference>
<feature type="domain" description="Dienelactone hydrolase" evidence="3">
    <location>
        <begin position="257"/>
        <end position="443"/>
    </location>
</feature>
<reference evidence="4 5" key="1">
    <citation type="submission" date="2023-05" db="EMBL/GenBank/DDBJ databases">
        <title>A 100% complete, gapless, phased diploid assembly of the Scenedesmus obliquus UTEX 3031 genome.</title>
        <authorList>
            <person name="Biondi T.C."/>
            <person name="Hanschen E.R."/>
            <person name="Kwon T."/>
            <person name="Eng W."/>
            <person name="Kruse C.P.S."/>
            <person name="Koehler S.I."/>
            <person name="Kunde Y."/>
            <person name="Gleasner C.D."/>
            <person name="You Mak K.T."/>
            <person name="Polle J."/>
            <person name="Hovde B.T."/>
            <person name="Starkenburg S.R."/>
        </authorList>
    </citation>
    <scope>NUCLEOTIDE SEQUENCE [LARGE SCALE GENOMIC DNA]</scope>
    <source>
        <strain evidence="4 5">DOE0152z</strain>
    </source>
</reference>
<dbReference type="Pfam" id="PF00156">
    <property type="entry name" value="Pribosyltran"/>
    <property type="match status" value="1"/>
</dbReference>
<dbReference type="InterPro" id="IPR029058">
    <property type="entry name" value="AB_hydrolase_fold"/>
</dbReference>
<dbReference type="InterPro" id="IPR002925">
    <property type="entry name" value="Dienelactn_hydro"/>
</dbReference>
<evidence type="ECO:0000256" key="1">
    <source>
        <dbReference type="SAM" id="MobiDB-lite"/>
    </source>
</evidence>
<dbReference type="InterPro" id="IPR029057">
    <property type="entry name" value="PRTase-like"/>
</dbReference>
<feature type="region of interest" description="Disordered" evidence="1">
    <location>
        <begin position="444"/>
        <end position="466"/>
    </location>
</feature>
<protein>
    <recommendedName>
        <fullName evidence="6">Phosphoribosyltransferase domain-containing protein</fullName>
    </recommendedName>
</protein>
<dbReference type="Proteomes" id="UP001244341">
    <property type="component" value="Chromosome 1b"/>
</dbReference>
<sequence length="466" mass="48542">MVSGGTSFANRQEAGEQLGAVLREQLGQQLGQQQELCVFGLVRGGLPVAEPVAAALSAPLDAFVVRKIGAPLQPEFGIGAISEGGHTIINEYAAHAVGATPQELQATTNRESQELARRIQVYRAGHDHLPVEGKTVVVVDDGLATGVTARAALQSLRAKGAGRLVLAVPVGSASTVADMAAAALADDIVCLSQPRHFRAVGQWYDDFNQTSDAEVVAILKKFAARNAAYREAAAAAVPEAAASDEAAAASSSAAARAAAGLVIFAHGSGSSRHSPRNRQVAATLNEAGFATLLFDLLSEREAEQRSNVFNIPLLASRLQLAVEWMEVTGKLPHGFPVGFFGASTGGGAALWAAAYLDARVSAVVVRGGRPDLAAAKLPAVTAPTLLLVGGNDYHVLDLNRGALQALGSAGQSELVVVPLAGHLFEAPGQLEAVAEAAAEWFGRHLKQQQQQQQQQHQDGEEEARQV</sequence>
<dbReference type="CDD" id="cd06223">
    <property type="entry name" value="PRTases_typeI"/>
    <property type="match status" value="1"/>
</dbReference>
<organism evidence="4 5">
    <name type="scientific">Tetradesmus obliquus</name>
    <name type="common">Green alga</name>
    <name type="synonym">Acutodesmus obliquus</name>
    <dbReference type="NCBI Taxonomy" id="3088"/>
    <lineage>
        <taxon>Eukaryota</taxon>
        <taxon>Viridiplantae</taxon>
        <taxon>Chlorophyta</taxon>
        <taxon>core chlorophytes</taxon>
        <taxon>Chlorophyceae</taxon>
        <taxon>CS clade</taxon>
        <taxon>Sphaeropleales</taxon>
        <taxon>Scenedesmaceae</taxon>
        <taxon>Tetradesmus</taxon>
    </lineage>
</organism>
<dbReference type="EMBL" id="CP126208">
    <property type="protein sequence ID" value="WIA08422.1"/>
    <property type="molecule type" value="Genomic_DNA"/>
</dbReference>
<evidence type="ECO:0000259" key="3">
    <source>
        <dbReference type="Pfam" id="PF01738"/>
    </source>
</evidence>
<accession>A0ABY8TH66</accession>
<evidence type="ECO:0000259" key="2">
    <source>
        <dbReference type="Pfam" id="PF00156"/>
    </source>
</evidence>